<dbReference type="InterPro" id="IPR001345">
    <property type="entry name" value="PG/BPGM_mutase_AS"/>
</dbReference>
<dbReference type="SMART" id="SM00855">
    <property type="entry name" value="PGAM"/>
    <property type="match status" value="1"/>
</dbReference>
<dbReference type="InterPro" id="IPR029033">
    <property type="entry name" value="His_PPase_superfam"/>
</dbReference>
<sequence>MLRILLVRHGQCDMNLTVDQRIGGRTNHSPLTPLGERQAQALGAHLRAALAHAGVQPQRCAFFSSTAVRAVDTARLVMQALDVPTDKLTSSEQLLELDQGQWEGAVRRECFTPELTAAFAADPWRQVEQRMTQYLVQQVLPHARPDAPAIVVSHGMAIKSFMRGVLHSLPTMSRNIALANTSVTEVGFIPAKHSSSGTSNGGAGNSGGQAAIVDSSREPAADGRPSNGSMAGGSWHVLRINDTAHLPFDLECAHLSV</sequence>
<dbReference type="Gene3D" id="3.40.50.1240">
    <property type="entry name" value="Phosphoglycerate mutase-like"/>
    <property type="match status" value="1"/>
</dbReference>
<dbReference type="Pfam" id="PF00300">
    <property type="entry name" value="His_Phos_1"/>
    <property type="match status" value="1"/>
</dbReference>
<proteinExistence type="predicted"/>
<accession>A0AAD5H357</accession>
<evidence type="ECO:0008006" key="3">
    <source>
        <dbReference type="Google" id="ProtNLM"/>
    </source>
</evidence>
<comment type="caution">
    <text evidence="1">The sequence shown here is derived from an EMBL/GenBank/DDBJ whole genome shotgun (WGS) entry which is preliminary data.</text>
</comment>
<dbReference type="AlphaFoldDB" id="A0AAD5H357"/>
<dbReference type="EMBL" id="JADXDR010000050">
    <property type="protein sequence ID" value="KAI7842584.1"/>
    <property type="molecule type" value="Genomic_DNA"/>
</dbReference>
<dbReference type="InterPro" id="IPR013078">
    <property type="entry name" value="His_Pase_superF_clade-1"/>
</dbReference>
<dbReference type="PANTHER" id="PTHR47927:SF2">
    <property type="entry name" value="PHOSPHOGLYCERATE MUTASE FAMILY PROTEIN"/>
    <property type="match status" value="1"/>
</dbReference>
<organism evidence="1 2">
    <name type="scientific">Chlorella ohadii</name>
    <dbReference type="NCBI Taxonomy" id="2649997"/>
    <lineage>
        <taxon>Eukaryota</taxon>
        <taxon>Viridiplantae</taxon>
        <taxon>Chlorophyta</taxon>
        <taxon>core chlorophytes</taxon>
        <taxon>Trebouxiophyceae</taxon>
        <taxon>Chlorellales</taxon>
        <taxon>Chlorellaceae</taxon>
        <taxon>Chlorella clade</taxon>
        <taxon>Chlorella</taxon>
    </lineage>
</organism>
<protein>
    <recommendedName>
        <fullName evidence="3">Phosphoglycerate mutase</fullName>
    </recommendedName>
</protein>
<evidence type="ECO:0000313" key="1">
    <source>
        <dbReference type="EMBL" id="KAI7842584.1"/>
    </source>
</evidence>
<dbReference type="PROSITE" id="PS00175">
    <property type="entry name" value="PG_MUTASE"/>
    <property type="match status" value="1"/>
</dbReference>
<name>A0AAD5H357_9CHLO</name>
<dbReference type="CDD" id="cd07067">
    <property type="entry name" value="HP_PGM_like"/>
    <property type="match status" value="1"/>
</dbReference>
<keyword evidence="2" id="KW-1185">Reference proteome</keyword>
<gene>
    <name evidence="1" type="ORF">COHA_003688</name>
</gene>
<dbReference type="PANTHER" id="PTHR47927">
    <property type="entry name" value="PUTATIVE-RELATED"/>
    <property type="match status" value="1"/>
</dbReference>
<dbReference type="Proteomes" id="UP001205105">
    <property type="component" value="Unassembled WGS sequence"/>
</dbReference>
<reference evidence="1" key="1">
    <citation type="submission" date="2020-11" db="EMBL/GenBank/DDBJ databases">
        <title>Chlorella ohadii genome sequencing and assembly.</title>
        <authorList>
            <person name="Murik O."/>
            <person name="Treves H."/>
            <person name="Kedem I."/>
            <person name="Shotland Y."/>
            <person name="Kaplan A."/>
        </authorList>
    </citation>
    <scope>NUCLEOTIDE SEQUENCE</scope>
    <source>
        <strain evidence="1">1</strain>
    </source>
</reference>
<dbReference type="SUPFAM" id="SSF53254">
    <property type="entry name" value="Phosphoglycerate mutase-like"/>
    <property type="match status" value="1"/>
</dbReference>
<evidence type="ECO:0000313" key="2">
    <source>
        <dbReference type="Proteomes" id="UP001205105"/>
    </source>
</evidence>
<dbReference type="GO" id="GO:0003824">
    <property type="term" value="F:catalytic activity"/>
    <property type="evidence" value="ECO:0007669"/>
    <property type="project" value="InterPro"/>
</dbReference>